<dbReference type="InterPro" id="IPR035992">
    <property type="entry name" value="Ricin_B-like_lectins"/>
</dbReference>
<dbReference type="Pfam" id="PF16499">
    <property type="entry name" value="Melibiase_2"/>
    <property type="match status" value="1"/>
</dbReference>
<dbReference type="FunFam" id="2.60.40.1180:FF:000008">
    <property type="entry name" value="Alpha-galactosidase"/>
    <property type="match status" value="1"/>
</dbReference>
<dbReference type="InterPro" id="IPR000111">
    <property type="entry name" value="Glyco_hydro_27/36_CS"/>
</dbReference>
<keyword evidence="6 8" id="KW-1015">Disulfide bond</keyword>
<dbReference type="InterPro" id="IPR013785">
    <property type="entry name" value="Aldolase_TIM"/>
</dbReference>
<comment type="similarity">
    <text evidence="2 8">Belongs to the glycosyl hydrolase 27 family.</text>
</comment>
<evidence type="ECO:0000256" key="2">
    <source>
        <dbReference type="ARBA" id="ARBA00009743"/>
    </source>
</evidence>
<reference evidence="11" key="1">
    <citation type="submission" date="2016-04" db="EMBL/GenBank/DDBJ databases">
        <authorList>
            <person name="Evans L.H."/>
            <person name="Alamgir A."/>
            <person name="Owens N."/>
            <person name="Weber N.D."/>
            <person name="Virtaneva K."/>
            <person name="Barbian K."/>
            <person name="Babar A."/>
            <person name="Rosenke K."/>
        </authorList>
    </citation>
    <scope>NUCLEOTIDE SEQUENCE</scope>
    <source>
        <strain evidence="11">Nono1</strain>
    </source>
</reference>
<evidence type="ECO:0000256" key="7">
    <source>
        <dbReference type="ARBA" id="ARBA00023295"/>
    </source>
</evidence>
<dbReference type="CDD" id="cd14792">
    <property type="entry name" value="GH27"/>
    <property type="match status" value="1"/>
</dbReference>
<feature type="chain" id="PRO_5012702560" description="Alpha-galactosidase" evidence="9">
    <location>
        <begin position="31"/>
        <end position="523"/>
    </location>
</feature>
<keyword evidence="7 8" id="KW-0326">Glycosidase</keyword>
<feature type="domain" description="Ricin B lectin" evidence="10">
    <location>
        <begin position="395"/>
        <end position="523"/>
    </location>
</feature>
<evidence type="ECO:0000256" key="9">
    <source>
        <dbReference type="SAM" id="SignalP"/>
    </source>
</evidence>
<dbReference type="NCBIfam" id="NF035930">
    <property type="entry name" value="lectin_2"/>
    <property type="match status" value="1"/>
</dbReference>
<proteinExistence type="inferred from homology"/>
<dbReference type="InterPro" id="IPR041233">
    <property type="entry name" value="Melibiase_C"/>
</dbReference>
<dbReference type="SUPFAM" id="SSF50370">
    <property type="entry name" value="Ricin B-like lectins"/>
    <property type="match status" value="1"/>
</dbReference>
<dbReference type="AlphaFoldDB" id="A0A1M4EGC8"/>
<dbReference type="InterPro" id="IPR002241">
    <property type="entry name" value="Glyco_hydro_27"/>
</dbReference>
<evidence type="ECO:0000259" key="10">
    <source>
        <dbReference type="SMART" id="SM00458"/>
    </source>
</evidence>
<dbReference type="InterPro" id="IPR013780">
    <property type="entry name" value="Glyco_hydro_b"/>
</dbReference>
<evidence type="ECO:0000256" key="5">
    <source>
        <dbReference type="ARBA" id="ARBA00022801"/>
    </source>
</evidence>
<evidence type="ECO:0000256" key="8">
    <source>
        <dbReference type="RuleBase" id="RU361168"/>
    </source>
</evidence>
<dbReference type="Pfam" id="PF00652">
    <property type="entry name" value="Ricin_B_lectin"/>
    <property type="match status" value="1"/>
</dbReference>
<dbReference type="Gene3D" id="3.20.20.70">
    <property type="entry name" value="Aldolase class I"/>
    <property type="match status" value="1"/>
</dbReference>
<dbReference type="EMBL" id="LT559118">
    <property type="protein sequence ID" value="SBO97870.1"/>
    <property type="molecule type" value="Genomic_DNA"/>
</dbReference>
<feature type="signal peptide" evidence="9">
    <location>
        <begin position="1"/>
        <end position="30"/>
    </location>
</feature>
<organism evidence="11">
    <name type="scientific">Nonomuraea gerenzanensis</name>
    <dbReference type="NCBI Taxonomy" id="93944"/>
    <lineage>
        <taxon>Bacteria</taxon>
        <taxon>Bacillati</taxon>
        <taxon>Actinomycetota</taxon>
        <taxon>Actinomycetes</taxon>
        <taxon>Streptosporangiales</taxon>
        <taxon>Streptosporangiaceae</taxon>
        <taxon>Nonomuraea</taxon>
    </lineage>
</organism>
<dbReference type="PANTHER" id="PTHR11452">
    <property type="entry name" value="ALPHA-GALACTOSIDASE/ALPHA-N-ACETYLGALACTOSAMINIDASE"/>
    <property type="match status" value="1"/>
</dbReference>
<evidence type="ECO:0000256" key="4">
    <source>
        <dbReference type="ARBA" id="ARBA00022729"/>
    </source>
</evidence>
<dbReference type="SUPFAM" id="SSF51011">
    <property type="entry name" value="Glycosyl hydrolase domain"/>
    <property type="match status" value="1"/>
</dbReference>
<dbReference type="RefSeq" id="WP_225266604.1">
    <property type="nucleotide sequence ID" value="NZ_CP084058.1"/>
</dbReference>
<evidence type="ECO:0000256" key="3">
    <source>
        <dbReference type="ARBA" id="ARBA00012755"/>
    </source>
</evidence>
<dbReference type="SMART" id="SM00458">
    <property type="entry name" value="RICIN"/>
    <property type="match status" value="1"/>
</dbReference>
<dbReference type="Pfam" id="PF17801">
    <property type="entry name" value="Melibiase_C"/>
    <property type="match status" value="1"/>
</dbReference>
<dbReference type="PRINTS" id="PR00740">
    <property type="entry name" value="GLHYDRLASE27"/>
</dbReference>
<dbReference type="GO" id="GO:0016052">
    <property type="term" value="P:carbohydrate catabolic process"/>
    <property type="evidence" value="ECO:0007669"/>
    <property type="project" value="UniProtKB-ARBA"/>
</dbReference>
<dbReference type="FunFam" id="3.20.20.70:FF:000202">
    <property type="entry name" value="Alpha-galactosidase"/>
    <property type="match status" value="1"/>
</dbReference>
<gene>
    <name evidence="11" type="ORF">BN4615_P7386</name>
</gene>
<dbReference type="Gene3D" id="2.80.10.50">
    <property type="match status" value="1"/>
</dbReference>
<dbReference type="SUPFAM" id="SSF51445">
    <property type="entry name" value="(Trans)glycosidases"/>
    <property type="match status" value="1"/>
</dbReference>
<dbReference type="InterPro" id="IPR000772">
    <property type="entry name" value="Ricin_B_lectin"/>
</dbReference>
<keyword evidence="4 9" id="KW-0732">Signal</keyword>
<evidence type="ECO:0000256" key="6">
    <source>
        <dbReference type="ARBA" id="ARBA00023157"/>
    </source>
</evidence>
<evidence type="ECO:0000313" key="11">
    <source>
        <dbReference type="EMBL" id="SBO97870.1"/>
    </source>
</evidence>
<dbReference type="Gene3D" id="2.60.40.1180">
    <property type="entry name" value="Golgi alpha-mannosidase II"/>
    <property type="match status" value="1"/>
</dbReference>
<sequence>MRRFMRWFLAVTLAAGSLVAVGGGTSPAAALDNGLARTPQLGWNDWNTFFCNVNETLIRQTADIMVSSGMAAAGYEYVNIDDCWSTRSRDAAGNLVADPQKFPSGMKALADYVHAKGLKLGIYSSAGTTTCAGYPASLGYEQRDAALWASWGIDYLKYDNCGDHLGRTGQQRYTAMRDALAATGRPILYSLCNWGQENVWTWGMPVGNSWRTTGDIAANWNSIMGILDQQVGLEAYSGPGGWNDPDMLEVGVGALTATEGRAHFSLWSLLNAPLIAGNDLRTMSAETRTILTNTEVIAVNQDWGGRQGHKISDSGDLEVWRKPMSDGSVAVVLLNRGTSTATVSTTASTLGLAAVPAYAVRDLWAHTTSSSAGTISAAVPGHGAAMYTVTGGGLAPSVAIRGAGSGRCLDVTGASQANGAQAQIWDCNGQPNQQWTPTASGELRVYGNKCLDAYNQGTANGTQVIIWDCNGQANQRWRLNTDGSIAGVQSGLCLDVPNNATANGTKLIIWSCNGQANQRWTRT</sequence>
<dbReference type="PROSITE" id="PS50231">
    <property type="entry name" value="RICIN_B_LECTIN"/>
    <property type="match status" value="1"/>
</dbReference>
<protein>
    <recommendedName>
        <fullName evidence="3 8">Alpha-galactosidase</fullName>
        <ecNumber evidence="3 8">3.2.1.22</ecNumber>
    </recommendedName>
    <alternativeName>
        <fullName evidence="8">Melibiase</fullName>
    </alternativeName>
</protein>
<evidence type="ECO:0000256" key="1">
    <source>
        <dbReference type="ARBA" id="ARBA00001255"/>
    </source>
</evidence>
<dbReference type="GO" id="GO:0004557">
    <property type="term" value="F:alpha-galactosidase activity"/>
    <property type="evidence" value="ECO:0007669"/>
    <property type="project" value="UniProtKB-EC"/>
</dbReference>
<dbReference type="CDD" id="cd23418">
    <property type="entry name" value="beta-trefoil_Ricin_XLN-like"/>
    <property type="match status" value="1"/>
</dbReference>
<comment type="catalytic activity">
    <reaction evidence="1 8">
        <text>Hydrolysis of terminal, non-reducing alpha-D-galactose residues in alpha-D-galactosides, including galactose oligosaccharides, galactomannans and galactolipids.</text>
        <dbReference type="EC" id="3.2.1.22"/>
    </reaction>
</comment>
<name>A0A1M4EGC8_9ACTN</name>
<dbReference type="EC" id="3.2.1.22" evidence="3 8"/>
<dbReference type="PROSITE" id="PS00512">
    <property type="entry name" value="ALPHA_GALACTOSIDASE"/>
    <property type="match status" value="1"/>
</dbReference>
<dbReference type="PANTHER" id="PTHR11452:SF75">
    <property type="entry name" value="ALPHA-GALACTOSIDASE MEL1"/>
    <property type="match status" value="1"/>
</dbReference>
<dbReference type="InterPro" id="IPR017853">
    <property type="entry name" value="GH"/>
</dbReference>
<accession>A0A1M4EGC8</accession>
<keyword evidence="5 8" id="KW-0378">Hydrolase</keyword>